<evidence type="ECO:0000313" key="4">
    <source>
        <dbReference type="Proteomes" id="UP001174936"/>
    </source>
</evidence>
<reference evidence="3" key="1">
    <citation type="submission" date="2023-06" db="EMBL/GenBank/DDBJ databases">
        <title>Genome-scale phylogeny and comparative genomics of the fungal order Sordariales.</title>
        <authorList>
            <consortium name="Lawrence Berkeley National Laboratory"/>
            <person name="Hensen N."/>
            <person name="Bonometti L."/>
            <person name="Westerberg I."/>
            <person name="Brannstrom I.O."/>
            <person name="Guillou S."/>
            <person name="Cros-Aarteil S."/>
            <person name="Calhoun S."/>
            <person name="Haridas S."/>
            <person name="Kuo A."/>
            <person name="Mondo S."/>
            <person name="Pangilinan J."/>
            <person name="Riley R."/>
            <person name="Labutti K."/>
            <person name="Andreopoulos B."/>
            <person name="Lipzen A."/>
            <person name="Chen C."/>
            <person name="Yanf M."/>
            <person name="Daum C."/>
            <person name="Ng V."/>
            <person name="Clum A."/>
            <person name="Steindorff A."/>
            <person name="Ohm R."/>
            <person name="Martin F."/>
            <person name="Silar P."/>
            <person name="Natvig D."/>
            <person name="Lalanne C."/>
            <person name="Gautier V."/>
            <person name="Ament-Velasquez S.L."/>
            <person name="Kruys A."/>
            <person name="Hutchinson M.I."/>
            <person name="Powell A.J."/>
            <person name="Barry K."/>
            <person name="Miller A.N."/>
            <person name="Grigoriev I.V."/>
            <person name="Debuchy R."/>
            <person name="Gladieux P."/>
            <person name="Thoren M.H."/>
            <person name="Johannesson H."/>
        </authorList>
    </citation>
    <scope>NUCLEOTIDE SEQUENCE</scope>
    <source>
        <strain evidence="3">SMH2532-1</strain>
    </source>
</reference>
<feature type="signal peptide" evidence="2">
    <location>
        <begin position="1"/>
        <end position="19"/>
    </location>
</feature>
<comment type="caution">
    <text evidence="3">The sequence shown here is derived from an EMBL/GenBank/DDBJ whole genome shotgun (WGS) entry which is preliminary data.</text>
</comment>
<proteinExistence type="predicted"/>
<feature type="chain" id="PRO_5041284621" evidence="2">
    <location>
        <begin position="20"/>
        <end position="232"/>
    </location>
</feature>
<evidence type="ECO:0000313" key="3">
    <source>
        <dbReference type="EMBL" id="KAK0639774.1"/>
    </source>
</evidence>
<keyword evidence="2" id="KW-0732">Signal</keyword>
<name>A0AA39XTD6_9PEZI</name>
<protein>
    <submittedName>
        <fullName evidence="3">Uncharacterized protein</fullName>
    </submittedName>
</protein>
<organism evidence="3 4">
    <name type="scientific">Cercophora newfieldiana</name>
    <dbReference type="NCBI Taxonomy" id="92897"/>
    <lineage>
        <taxon>Eukaryota</taxon>
        <taxon>Fungi</taxon>
        <taxon>Dikarya</taxon>
        <taxon>Ascomycota</taxon>
        <taxon>Pezizomycotina</taxon>
        <taxon>Sordariomycetes</taxon>
        <taxon>Sordariomycetidae</taxon>
        <taxon>Sordariales</taxon>
        <taxon>Lasiosphaeriaceae</taxon>
        <taxon>Cercophora</taxon>
    </lineage>
</organism>
<keyword evidence="4" id="KW-1185">Reference proteome</keyword>
<accession>A0AA39XTD6</accession>
<dbReference type="Proteomes" id="UP001174936">
    <property type="component" value="Unassembled WGS sequence"/>
</dbReference>
<dbReference type="EMBL" id="JAULSV010000007">
    <property type="protein sequence ID" value="KAK0639774.1"/>
    <property type="molecule type" value="Genomic_DNA"/>
</dbReference>
<evidence type="ECO:0000256" key="2">
    <source>
        <dbReference type="SAM" id="SignalP"/>
    </source>
</evidence>
<evidence type="ECO:0000256" key="1">
    <source>
        <dbReference type="SAM" id="MobiDB-lite"/>
    </source>
</evidence>
<gene>
    <name evidence="3" type="ORF">B0T16DRAFT_463413</name>
</gene>
<sequence length="232" mass="25134">MALKQGLVFISSLLGLAVAVPTVDHDRRAGPLGKNFTFYVWGNGIPGFQLFYADGAAVFTDYETASASNNLVPLTLTFTRRQNPPPGREGMGYSFSARPDPSAPVSNAATQSPPFTSTTLFVSDSTAHNVGFATPASDLPAVRFGGFMIIEQRHFVVEDTGLVLPSLFCAFRSKENPNVWELKWNVSNDVPERADGVPVTLRSNKFPYKEAERAKDLGTSCRTRAAVVRGAD</sequence>
<feature type="region of interest" description="Disordered" evidence="1">
    <location>
        <begin position="79"/>
        <end position="111"/>
    </location>
</feature>
<dbReference type="AlphaFoldDB" id="A0AA39XTD6"/>